<gene>
    <name evidence="1" type="ORF">MBCUT_06870</name>
</gene>
<comment type="caution">
    <text evidence="1">The sequence shown here is derived from an EMBL/GenBank/DDBJ whole genome shotgun (WGS) entry which is preliminary data.</text>
</comment>
<name>A0A166EH29_9EURY</name>
<accession>A0A166EH29</accession>
<dbReference type="AlphaFoldDB" id="A0A166EH29"/>
<proteinExistence type="predicted"/>
<dbReference type="STRING" id="47311.MBCUT_06870"/>
<evidence type="ECO:0000313" key="2">
    <source>
        <dbReference type="Proteomes" id="UP000077275"/>
    </source>
</evidence>
<dbReference type="PATRIC" id="fig|47311.3.peg.766"/>
<organism evidence="1 2">
    <name type="scientific">Methanobrevibacter cuticularis</name>
    <dbReference type="NCBI Taxonomy" id="47311"/>
    <lineage>
        <taxon>Archaea</taxon>
        <taxon>Methanobacteriati</taxon>
        <taxon>Methanobacteriota</taxon>
        <taxon>Methanomada group</taxon>
        <taxon>Methanobacteria</taxon>
        <taxon>Methanobacteriales</taxon>
        <taxon>Methanobacteriaceae</taxon>
        <taxon>Methanobrevibacter</taxon>
    </lineage>
</organism>
<dbReference type="Proteomes" id="UP000077275">
    <property type="component" value="Unassembled WGS sequence"/>
</dbReference>
<reference evidence="1 2" key="1">
    <citation type="submission" date="2016-04" db="EMBL/GenBank/DDBJ databases">
        <title>Genome sequence of Methanobrevibacter cuticularis DSM 11139.</title>
        <authorList>
            <person name="Poehlein A."/>
            <person name="Seedorf H."/>
            <person name="Daniel R."/>
        </authorList>
    </citation>
    <scope>NUCLEOTIDE SEQUENCE [LARGE SCALE GENOMIC DNA]</scope>
    <source>
        <strain evidence="1 2">DSM 11139</strain>
    </source>
</reference>
<protein>
    <submittedName>
        <fullName evidence="1">Uncharacterized protein</fullName>
    </submittedName>
</protein>
<dbReference type="RefSeq" id="WP_067258937.1">
    <property type="nucleotide sequence ID" value="NZ_LWMW01000088.1"/>
</dbReference>
<sequence length="157" mass="18231">MYEDNDLLNLEDNDDILLEDEDCEESEDSEDSEDIKDFDLELLLMGGIVDREIDFFNKKTNKQDKMFVRLKSVSHEEWVKAEAKLNKNKKSKKTVKDFVGALVAKSWVDSDAKPIPITAIRSLDNGTLKNIYEQVKFVSGQFEDKTEERMIEKLLDF</sequence>
<dbReference type="EMBL" id="LWMW01000088">
    <property type="protein sequence ID" value="KZX16649.1"/>
    <property type="molecule type" value="Genomic_DNA"/>
</dbReference>
<keyword evidence="2" id="KW-1185">Reference proteome</keyword>
<evidence type="ECO:0000313" key="1">
    <source>
        <dbReference type="EMBL" id="KZX16649.1"/>
    </source>
</evidence>